<evidence type="ECO:0000259" key="9">
    <source>
        <dbReference type="PROSITE" id="PS00434"/>
    </source>
</evidence>
<feature type="domain" description="HSF-type DNA-binding" evidence="9">
    <location>
        <begin position="49"/>
        <end position="73"/>
    </location>
</feature>
<gene>
    <name evidence="10" type="ORF">DSTB1V02_LOCUS7589</name>
</gene>
<evidence type="ECO:0000256" key="2">
    <source>
        <dbReference type="ARBA" id="ARBA00006403"/>
    </source>
</evidence>
<keyword evidence="5" id="KW-0804">Transcription</keyword>
<dbReference type="AlphaFoldDB" id="A0A7R8XC15"/>
<dbReference type="FunFam" id="1.10.10.10:FF:000027">
    <property type="entry name" value="Heat shock transcription factor 1"/>
    <property type="match status" value="1"/>
</dbReference>
<dbReference type="InterPro" id="IPR036388">
    <property type="entry name" value="WH-like_DNA-bd_sf"/>
</dbReference>
<keyword evidence="6" id="KW-0539">Nucleus</keyword>
<dbReference type="CDD" id="cd14686">
    <property type="entry name" value="bZIP"/>
    <property type="match status" value="1"/>
</dbReference>
<comment type="similarity">
    <text evidence="2 7">Belongs to the HSF family.</text>
</comment>
<evidence type="ECO:0000256" key="8">
    <source>
        <dbReference type="SAM" id="MobiDB-lite"/>
    </source>
</evidence>
<dbReference type="PROSITE" id="PS00434">
    <property type="entry name" value="HSF_DOMAIN"/>
    <property type="match status" value="1"/>
</dbReference>
<organism evidence="10">
    <name type="scientific">Darwinula stevensoni</name>
    <dbReference type="NCBI Taxonomy" id="69355"/>
    <lineage>
        <taxon>Eukaryota</taxon>
        <taxon>Metazoa</taxon>
        <taxon>Ecdysozoa</taxon>
        <taxon>Arthropoda</taxon>
        <taxon>Crustacea</taxon>
        <taxon>Oligostraca</taxon>
        <taxon>Ostracoda</taxon>
        <taxon>Podocopa</taxon>
        <taxon>Podocopida</taxon>
        <taxon>Darwinulocopina</taxon>
        <taxon>Darwinuloidea</taxon>
        <taxon>Darwinulidae</taxon>
        <taxon>Darwinula</taxon>
    </lineage>
</organism>
<comment type="subcellular location">
    <subcellularLocation>
        <location evidence="1">Nucleus</location>
    </subcellularLocation>
</comment>
<feature type="region of interest" description="Disordered" evidence="8">
    <location>
        <begin position="325"/>
        <end position="373"/>
    </location>
</feature>
<dbReference type="SMART" id="SM00415">
    <property type="entry name" value="HSF"/>
    <property type="match status" value="1"/>
</dbReference>
<accession>A0A7R8XC15</accession>
<evidence type="ECO:0000256" key="4">
    <source>
        <dbReference type="ARBA" id="ARBA00023125"/>
    </source>
</evidence>
<dbReference type="PANTHER" id="PTHR10015:SF427">
    <property type="entry name" value="HEAT SHOCK FACTOR PROTEIN"/>
    <property type="match status" value="1"/>
</dbReference>
<feature type="non-terminal residue" evidence="10">
    <location>
        <position position="1"/>
    </location>
</feature>
<keyword evidence="4" id="KW-0238">DNA-binding</keyword>
<evidence type="ECO:0000256" key="6">
    <source>
        <dbReference type="ARBA" id="ARBA00023242"/>
    </source>
</evidence>
<dbReference type="GO" id="GO:0043565">
    <property type="term" value="F:sequence-specific DNA binding"/>
    <property type="evidence" value="ECO:0007669"/>
    <property type="project" value="InterPro"/>
</dbReference>
<keyword evidence="11" id="KW-1185">Reference proteome</keyword>
<evidence type="ECO:0000313" key="11">
    <source>
        <dbReference type="Proteomes" id="UP000677054"/>
    </source>
</evidence>
<protein>
    <recommendedName>
        <fullName evidence="9">HSF-type DNA-binding domain-containing protein</fullName>
    </recommendedName>
</protein>
<dbReference type="Gene3D" id="1.10.10.10">
    <property type="entry name" value="Winged helix-like DNA-binding domain superfamily/Winged helix DNA-binding domain"/>
    <property type="match status" value="1"/>
</dbReference>
<dbReference type="PANTHER" id="PTHR10015">
    <property type="entry name" value="HEAT SHOCK TRANSCRIPTION FACTOR"/>
    <property type="match status" value="1"/>
</dbReference>
<dbReference type="InterPro" id="IPR036390">
    <property type="entry name" value="WH_DNA-bd_sf"/>
</dbReference>
<dbReference type="GO" id="GO:0003700">
    <property type="term" value="F:DNA-binding transcription factor activity"/>
    <property type="evidence" value="ECO:0007669"/>
    <property type="project" value="InterPro"/>
</dbReference>
<evidence type="ECO:0000313" key="10">
    <source>
        <dbReference type="EMBL" id="CAD7247764.1"/>
    </source>
</evidence>
<dbReference type="InterPro" id="IPR000232">
    <property type="entry name" value="HSF_DNA-bd"/>
</dbReference>
<dbReference type="EMBL" id="LR901090">
    <property type="protein sequence ID" value="CAD7247764.1"/>
    <property type="molecule type" value="Genomic_DNA"/>
</dbReference>
<evidence type="ECO:0000256" key="1">
    <source>
        <dbReference type="ARBA" id="ARBA00004123"/>
    </source>
</evidence>
<reference evidence="10" key="1">
    <citation type="submission" date="2020-11" db="EMBL/GenBank/DDBJ databases">
        <authorList>
            <person name="Tran Van P."/>
        </authorList>
    </citation>
    <scope>NUCLEOTIDE SEQUENCE</scope>
</reference>
<evidence type="ECO:0000256" key="5">
    <source>
        <dbReference type="ARBA" id="ARBA00023163"/>
    </source>
</evidence>
<keyword evidence="3" id="KW-0805">Transcription regulation</keyword>
<sequence>MPGPGSVPGFLLKLWNLVEDPQTDSVISWGQTGKSFIIKNPVLFANTLLPLYFKHNNVASFVRQLNMYGFHKVVPVGMGSARLENKEMEFTHTYFVKGGLLLLNRIKRKISHSRTEDPLKIDILPALEEVKHKQEDMESQLQSMKQENETLWMEVATLRQKHAKQQQLINNLIKFLVSVVRPHASGSGVGVKRSYPLMINSSDSDASQGPSKSSKKLMAKEEFFDDTNSQHGPVIRDVTDLPASPNGSAATVILPGDQYSIPQAAVPISVPASQPKSHCNDSTKLLMNSDQGNSSQSFLNINLDETELSPELLVTVDPSEIFESDPVAKSGSSNTVAMSKTKEKQVSPLAGKVTKKSKRIRGDPSTGDTSNLVGSGNNCTFDADTISGDLLGRENSLNTPDSTFVEGGNSSLSVAVPQYASLGATTGHQASTSKMDWNHFMELLSSGNFDVDLDQLFGLSSASGLSVPQGSSTISGSVTVREPRTAASDAVSLGTGTMSPTHYTGVTTYNPSLYDLIDEVES</sequence>
<dbReference type="Proteomes" id="UP000677054">
    <property type="component" value="Unassembled WGS sequence"/>
</dbReference>
<proteinExistence type="inferred from homology"/>
<dbReference type="EMBL" id="CAJPEV010001573">
    <property type="protein sequence ID" value="CAG0893338.1"/>
    <property type="molecule type" value="Genomic_DNA"/>
</dbReference>
<dbReference type="OrthoDB" id="60033at2759"/>
<dbReference type="SUPFAM" id="SSF46785">
    <property type="entry name" value="Winged helix' DNA-binding domain"/>
    <property type="match status" value="1"/>
</dbReference>
<dbReference type="Pfam" id="PF00447">
    <property type="entry name" value="HSF_DNA-bind"/>
    <property type="match status" value="1"/>
</dbReference>
<evidence type="ECO:0000256" key="7">
    <source>
        <dbReference type="RuleBase" id="RU004020"/>
    </source>
</evidence>
<dbReference type="GO" id="GO:0005634">
    <property type="term" value="C:nucleus"/>
    <property type="evidence" value="ECO:0007669"/>
    <property type="project" value="UniProtKB-SubCell"/>
</dbReference>
<dbReference type="PRINTS" id="PR00056">
    <property type="entry name" value="HSFDOMAIN"/>
</dbReference>
<name>A0A7R8XC15_9CRUS</name>
<evidence type="ECO:0000256" key="3">
    <source>
        <dbReference type="ARBA" id="ARBA00023015"/>
    </source>
</evidence>